<dbReference type="InterPro" id="IPR011701">
    <property type="entry name" value="MFS"/>
</dbReference>
<evidence type="ECO:0000313" key="6">
    <source>
        <dbReference type="EMBL" id="AIJ44242.1"/>
    </source>
</evidence>
<dbReference type="EMBL" id="CP006704">
    <property type="protein sequence ID" value="AIJ44242.1"/>
    <property type="molecule type" value="Genomic_DNA"/>
</dbReference>
<dbReference type="HOGENOM" id="CLU_052485_1_0_4"/>
<dbReference type="GO" id="GO:0022857">
    <property type="term" value="F:transmembrane transporter activity"/>
    <property type="evidence" value="ECO:0007669"/>
    <property type="project" value="InterPro"/>
</dbReference>
<dbReference type="GO" id="GO:0005886">
    <property type="term" value="C:plasma membrane"/>
    <property type="evidence" value="ECO:0007669"/>
    <property type="project" value="TreeGrafter"/>
</dbReference>
<feature type="transmembrane region" description="Helical" evidence="4">
    <location>
        <begin position="341"/>
        <end position="358"/>
    </location>
</feature>
<gene>
    <name evidence="6" type="ORF">O987_00205</name>
</gene>
<dbReference type="InterPro" id="IPR020846">
    <property type="entry name" value="MFS_dom"/>
</dbReference>
<accession>A0A076PLG7</accession>
<dbReference type="Proteomes" id="UP000028782">
    <property type="component" value="Chromosome"/>
</dbReference>
<keyword evidence="2 4" id="KW-1133">Transmembrane helix</keyword>
<evidence type="ECO:0000256" key="3">
    <source>
        <dbReference type="ARBA" id="ARBA00023136"/>
    </source>
</evidence>
<dbReference type="SUPFAM" id="SSF103473">
    <property type="entry name" value="MFS general substrate transporter"/>
    <property type="match status" value="1"/>
</dbReference>
<evidence type="ECO:0000256" key="1">
    <source>
        <dbReference type="ARBA" id="ARBA00022692"/>
    </source>
</evidence>
<feature type="transmembrane region" description="Helical" evidence="4">
    <location>
        <begin position="252"/>
        <end position="273"/>
    </location>
</feature>
<evidence type="ECO:0000256" key="4">
    <source>
        <dbReference type="SAM" id="Phobius"/>
    </source>
</evidence>
<reference evidence="6 7" key="1">
    <citation type="journal article" date="2014" name="Genome Announc.">
        <title>Complete Genome Sequence of Polychlorinated Biphenyl Degrader Comamonas testosteroni TK102 (NBRC 109938).</title>
        <authorList>
            <person name="Fukuda K."/>
            <person name="Hosoyama A."/>
            <person name="Tsuchikane K."/>
            <person name="Ohji S."/>
            <person name="Yamazoe A."/>
            <person name="Fujita N."/>
            <person name="Shintani M."/>
            <person name="Kimbara K."/>
        </authorList>
    </citation>
    <scope>NUCLEOTIDE SEQUENCE [LARGE SCALE GENOMIC DNA]</scope>
    <source>
        <strain evidence="6">TK102</strain>
    </source>
</reference>
<evidence type="ECO:0000313" key="7">
    <source>
        <dbReference type="Proteomes" id="UP000028782"/>
    </source>
</evidence>
<dbReference type="InterPro" id="IPR036259">
    <property type="entry name" value="MFS_trans_sf"/>
</dbReference>
<feature type="transmembrane region" description="Helical" evidence="4">
    <location>
        <begin position="378"/>
        <end position="397"/>
    </location>
</feature>
<evidence type="ECO:0000259" key="5">
    <source>
        <dbReference type="PROSITE" id="PS50850"/>
    </source>
</evidence>
<evidence type="ECO:0000256" key="2">
    <source>
        <dbReference type="ARBA" id="ARBA00022989"/>
    </source>
</evidence>
<dbReference type="PROSITE" id="PS50850">
    <property type="entry name" value="MFS"/>
    <property type="match status" value="1"/>
</dbReference>
<sequence>MADYRIQDETALPKMRYMNRPASTTPQNQAPETLRSDARTIGLIGLAHGSSHFFHLLLPPLFPWLIQEFGYSYAELSVMVSLFFIVSGTGQALAGFAVDRFGARPILFAALGSFVVAGLIASTAQGYSMLLAAAFFAGLGNAPFHPVDFTILNKRVSQQRIGHAFSVHGLSGNIGWALAPLFMAGITTATGSWRLACLCGAICAAVVLAIMVFNRDALDDRAEAAGAAAKPAAGAVAAPQEHPMAFMKLPSVWLCFSFFFWSTCALSAIQSFASPALQSMYGLPLSVTALIVTGYMLCGAAGMVVGGFLVGRVQRLEKVISICMLGSGLLLFVVGTGWLPGMAAVIVASIAGLGTGLAGPSRDMLIKRAAPPGATGRVYGTVYSGLDLGFCLAAPVFGYMLDHQMTNAVFYGSAIALVLSVVSAVIVGDGVSKKTKAHLAAA</sequence>
<feature type="transmembrane region" description="Helical" evidence="4">
    <location>
        <begin position="409"/>
        <end position="428"/>
    </location>
</feature>
<dbReference type="Gene3D" id="1.20.1250.20">
    <property type="entry name" value="MFS general substrate transporter like domains"/>
    <property type="match status" value="2"/>
</dbReference>
<feature type="transmembrane region" description="Helical" evidence="4">
    <location>
        <begin position="78"/>
        <end position="98"/>
    </location>
</feature>
<name>A0A076PLG7_COMTE</name>
<feature type="transmembrane region" description="Helical" evidence="4">
    <location>
        <begin position="105"/>
        <end position="121"/>
    </location>
</feature>
<dbReference type="Pfam" id="PF07690">
    <property type="entry name" value="MFS_1"/>
    <property type="match status" value="1"/>
</dbReference>
<protein>
    <submittedName>
        <fullName evidence="6">MFS transporter</fullName>
    </submittedName>
</protein>
<keyword evidence="3 4" id="KW-0472">Membrane</keyword>
<feature type="transmembrane region" description="Helical" evidence="4">
    <location>
        <begin position="285"/>
        <end position="310"/>
    </location>
</feature>
<feature type="transmembrane region" description="Helical" evidence="4">
    <location>
        <begin position="127"/>
        <end position="144"/>
    </location>
</feature>
<dbReference type="PANTHER" id="PTHR43129:SF1">
    <property type="entry name" value="FOSMIDOMYCIN RESISTANCE PROTEIN"/>
    <property type="match status" value="1"/>
</dbReference>
<keyword evidence="1 4" id="KW-0812">Transmembrane</keyword>
<dbReference type="KEGG" id="ctes:O987_00205"/>
<dbReference type="PANTHER" id="PTHR43129">
    <property type="entry name" value="FOSMIDOMYCIN RESISTANCE PROTEIN"/>
    <property type="match status" value="1"/>
</dbReference>
<dbReference type="AlphaFoldDB" id="A0A076PLG7"/>
<feature type="transmembrane region" description="Helical" evidence="4">
    <location>
        <begin position="165"/>
        <end position="186"/>
    </location>
</feature>
<feature type="transmembrane region" description="Helical" evidence="4">
    <location>
        <begin position="192"/>
        <end position="213"/>
    </location>
</feature>
<proteinExistence type="predicted"/>
<organism evidence="6 7">
    <name type="scientific">Comamonas testosteroni TK102</name>
    <dbReference type="NCBI Taxonomy" id="1392005"/>
    <lineage>
        <taxon>Bacteria</taxon>
        <taxon>Pseudomonadati</taxon>
        <taxon>Pseudomonadota</taxon>
        <taxon>Betaproteobacteria</taxon>
        <taxon>Burkholderiales</taxon>
        <taxon>Comamonadaceae</taxon>
        <taxon>Comamonas</taxon>
    </lineage>
</organism>
<feature type="transmembrane region" description="Helical" evidence="4">
    <location>
        <begin position="43"/>
        <end position="66"/>
    </location>
</feature>
<feature type="transmembrane region" description="Helical" evidence="4">
    <location>
        <begin position="319"/>
        <end position="335"/>
    </location>
</feature>
<feature type="domain" description="Major facilitator superfamily (MFS) profile" evidence="5">
    <location>
        <begin position="40"/>
        <end position="432"/>
    </location>
</feature>